<dbReference type="EMBL" id="CAHIKZ030002621">
    <property type="protein sequence ID" value="CAE1289666.1"/>
    <property type="molecule type" value="Genomic_DNA"/>
</dbReference>
<feature type="non-terminal residue" evidence="2">
    <location>
        <position position="830"/>
    </location>
</feature>
<keyword evidence="3" id="KW-1185">Reference proteome</keyword>
<feature type="compositionally biased region" description="Low complexity" evidence="1">
    <location>
        <begin position="792"/>
        <end position="810"/>
    </location>
</feature>
<feature type="compositionally biased region" description="Basic and acidic residues" evidence="1">
    <location>
        <begin position="465"/>
        <end position="476"/>
    </location>
</feature>
<organism evidence="2 3">
    <name type="scientific">Acanthosepion pharaonis</name>
    <name type="common">Pharaoh cuttlefish</name>
    <name type="synonym">Sepia pharaonis</name>
    <dbReference type="NCBI Taxonomy" id="158019"/>
    <lineage>
        <taxon>Eukaryota</taxon>
        <taxon>Metazoa</taxon>
        <taxon>Spiralia</taxon>
        <taxon>Lophotrochozoa</taxon>
        <taxon>Mollusca</taxon>
        <taxon>Cephalopoda</taxon>
        <taxon>Coleoidea</taxon>
        <taxon>Decapodiformes</taxon>
        <taxon>Sepiida</taxon>
        <taxon>Sepiina</taxon>
        <taxon>Sepiidae</taxon>
        <taxon>Acanthosepion</taxon>
    </lineage>
</organism>
<feature type="compositionally biased region" description="Pro residues" evidence="1">
    <location>
        <begin position="439"/>
        <end position="461"/>
    </location>
</feature>
<protein>
    <submittedName>
        <fullName evidence="2">Uncharacterized protein</fullName>
    </submittedName>
</protein>
<feature type="compositionally biased region" description="Polar residues" evidence="1">
    <location>
        <begin position="749"/>
        <end position="765"/>
    </location>
</feature>
<feature type="compositionally biased region" description="Low complexity" evidence="1">
    <location>
        <begin position="712"/>
        <end position="723"/>
    </location>
</feature>
<sequence length="830" mass="87871">HPKEKPLYLCVQGPTQESVDNAVLRINEIIASGPRPKGSRFSPVVRPPGNLPPGVRPPPINQPPPTIMSFTPQPQGYYVILSFFFFLFFKHGTLLGLQQAKQLAENLIQTVQQDYAQFQQALAAMPASVSPGTATLLAGLQQQTSATQNCAPGGIIGQQQGIPQLSVSQQPQYSHVPGPGMQTVTSLPPTFQQVLPTSSVVLPANSLPASLTSMPPPTLVSQAPAQGMVSSANAGGLVIPVSYSTSLNPVPMVTSLSTTPLLSVGSGPPPHSTPPGQLDASGGLLPNATLPPPILQVSTAPGMNQYAATTNDPFLTNTNLAGGQPTQVIVGQQALTPVGMSLAGGTPQMAPQFASPVPNSIAPPINTLQPGVQFVSQQQIPAAGQPPPPPAYYGQFTGTASLPMSLPATATYTVTPTTYAIATSGYAYNMGPPKDDAGQPPPPPPQQAPPSQSPVPPPQQPPKRRFTEEKPEEKVPENLLGYQHGPPHLANMIASGPPPSVVSSQQQCPVSQSFSQPVVTVTQTTQGYDDFRTQGFPNPPPVNQPAFVTPPPPPPPSHSPSPERSEVDKHLMPPPPPPGSKRSSQHQSASESQEQRKKMKGALGSVAVYGSDDEEDDSSSPNRQQQQRAAPFNQPGSSNSNFVQQNQPSPPPPSSLSTNHFDQYLQGQIPTTSPQQHQPQQQPPLTPHGQYSPPDPNNPVPYQSCSSPTNFAAKQPAQQQQPQSTNPRNSYEQILSSQPSQFGMPRPLGQSTFTTTSMPTSQAYLPQQQQQPQPPQFNGHAPAVATNPGYLQQFASQPPPSQQFSNQPSTAQPPPFQPPPPGMSFWMSPT</sequence>
<feature type="region of interest" description="Disordered" evidence="1">
    <location>
        <begin position="429"/>
        <end position="830"/>
    </location>
</feature>
<reference evidence="2" key="1">
    <citation type="submission" date="2021-01" db="EMBL/GenBank/DDBJ databases">
        <authorList>
            <person name="Li R."/>
            <person name="Bekaert M."/>
        </authorList>
    </citation>
    <scope>NUCLEOTIDE SEQUENCE</scope>
    <source>
        <strain evidence="2">Farmed</strain>
    </source>
</reference>
<dbReference type="Proteomes" id="UP000597762">
    <property type="component" value="Unassembled WGS sequence"/>
</dbReference>
<dbReference type="OrthoDB" id="397265at2759"/>
<name>A0A812D8A1_ACAPH</name>
<accession>A0A812D8A1</accession>
<comment type="caution">
    <text evidence="2">The sequence shown here is derived from an EMBL/GenBank/DDBJ whole genome shotgun (WGS) entry which is preliminary data.</text>
</comment>
<feature type="compositionally biased region" description="Pro residues" evidence="1">
    <location>
        <begin position="811"/>
        <end position="822"/>
    </location>
</feature>
<feature type="compositionally biased region" description="Basic and acidic residues" evidence="1">
    <location>
        <begin position="561"/>
        <end position="571"/>
    </location>
</feature>
<proteinExistence type="predicted"/>
<evidence type="ECO:0000256" key="1">
    <source>
        <dbReference type="SAM" id="MobiDB-lite"/>
    </source>
</evidence>
<evidence type="ECO:0000313" key="3">
    <source>
        <dbReference type="Proteomes" id="UP000597762"/>
    </source>
</evidence>
<dbReference type="AlphaFoldDB" id="A0A812D8A1"/>
<feature type="compositionally biased region" description="Pro residues" evidence="1">
    <location>
        <begin position="537"/>
        <end position="559"/>
    </location>
</feature>
<gene>
    <name evidence="2" type="ORF">SPHA_47765</name>
</gene>
<feature type="compositionally biased region" description="Polar residues" evidence="1">
    <location>
        <begin position="724"/>
        <end position="741"/>
    </location>
</feature>
<feature type="compositionally biased region" description="Low complexity" evidence="1">
    <location>
        <begin position="637"/>
        <end position="647"/>
    </location>
</feature>
<feature type="compositionally biased region" description="Low complexity" evidence="1">
    <location>
        <begin position="668"/>
        <end position="680"/>
    </location>
</feature>
<feature type="compositionally biased region" description="Low complexity" evidence="1">
    <location>
        <begin position="501"/>
        <end position="526"/>
    </location>
</feature>
<evidence type="ECO:0000313" key="2">
    <source>
        <dbReference type="EMBL" id="CAE1289666.1"/>
    </source>
</evidence>
<feature type="compositionally biased region" description="Polar residues" evidence="1">
    <location>
        <begin position="700"/>
        <end position="710"/>
    </location>
</feature>